<reference evidence="1" key="1">
    <citation type="submission" date="2020-01" db="EMBL/GenBank/DDBJ databases">
        <authorList>
            <person name="Meier V. D."/>
            <person name="Meier V D."/>
        </authorList>
    </citation>
    <scope>NUCLEOTIDE SEQUENCE</scope>
    <source>
        <strain evidence="1">HLG_WM_MAG_07</strain>
    </source>
</reference>
<gene>
    <name evidence="1" type="ORF">HELGO_WM40468</name>
</gene>
<sequence>MSLYAIYLFEGDISLYDFTDGKSSPVKNMGELKQKFEFERFWTWWKTKVEYRESDEFAFIIFTDLEEFQIPQDILITKKVDVNPLKKLQQYAPMLPKNVKIFTQPASIFSDITFQKEASKKRNTKVPLANGSLEDYFVKETLRFKAEA</sequence>
<name>A0A6S6T6A6_9GAMM</name>
<proteinExistence type="predicted"/>
<protein>
    <submittedName>
        <fullName evidence="1">Uncharacterized protein</fullName>
    </submittedName>
</protein>
<dbReference type="AlphaFoldDB" id="A0A6S6T6A6"/>
<evidence type="ECO:0000313" key="1">
    <source>
        <dbReference type="EMBL" id="CAA6814414.1"/>
    </source>
</evidence>
<accession>A0A6S6T6A6</accession>
<organism evidence="1">
    <name type="scientific">uncultured Thiotrichaceae bacterium</name>
    <dbReference type="NCBI Taxonomy" id="298394"/>
    <lineage>
        <taxon>Bacteria</taxon>
        <taxon>Pseudomonadati</taxon>
        <taxon>Pseudomonadota</taxon>
        <taxon>Gammaproteobacteria</taxon>
        <taxon>Thiotrichales</taxon>
        <taxon>Thiotrichaceae</taxon>
        <taxon>environmental samples</taxon>
    </lineage>
</organism>
<dbReference type="EMBL" id="CACVAY010000069">
    <property type="protein sequence ID" value="CAA6814414.1"/>
    <property type="molecule type" value="Genomic_DNA"/>
</dbReference>